<protein>
    <submittedName>
        <fullName evidence="1">Uncharacterized protein</fullName>
    </submittedName>
</protein>
<sequence>MSAPARVTPTLEPSVAATFDVLSNEIELAGARCIFLDTLIGELMPTVPPEKRERLIVGMHAVDLLAQHLTSLSAFARRLGGDAPADAVAPVGPALADITLGDLADRMHVALGGEEAGLQDRSDPGDLDLF</sequence>
<reference evidence="1 2" key="1">
    <citation type="submission" date="2023-07" db="EMBL/GenBank/DDBJ databases">
        <title>Genomic Encyclopedia of Type Strains, Phase IV (KMG-IV): sequencing the most valuable type-strain genomes for metagenomic binning, comparative biology and taxonomic classification.</title>
        <authorList>
            <person name="Goeker M."/>
        </authorList>
    </citation>
    <scope>NUCLEOTIDE SEQUENCE [LARGE SCALE GENOMIC DNA]</scope>
    <source>
        <strain evidence="1 2">DSM 18695</strain>
    </source>
</reference>
<comment type="caution">
    <text evidence="1">The sequence shown here is derived from an EMBL/GenBank/DDBJ whole genome shotgun (WGS) entry which is preliminary data.</text>
</comment>
<evidence type="ECO:0000313" key="1">
    <source>
        <dbReference type="EMBL" id="MDQ0462527.1"/>
    </source>
</evidence>
<dbReference type="EMBL" id="JAUSVS010000001">
    <property type="protein sequence ID" value="MDQ0462527.1"/>
    <property type="molecule type" value="Genomic_DNA"/>
</dbReference>
<name>A0ABU0INH9_9CAUL</name>
<evidence type="ECO:0000313" key="2">
    <source>
        <dbReference type="Proteomes" id="UP001228905"/>
    </source>
</evidence>
<dbReference type="Proteomes" id="UP001228905">
    <property type="component" value="Unassembled WGS sequence"/>
</dbReference>
<accession>A0ABU0INH9</accession>
<gene>
    <name evidence="1" type="ORF">QO010_000275</name>
</gene>
<keyword evidence="2" id="KW-1185">Reference proteome</keyword>
<organism evidence="1 2">
    <name type="scientific">Caulobacter ginsengisoli</name>
    <dbReference type="NCBI Taxonomy" id="400775"/>
    <lineage>
        <taxon>Bacteria</taxon>
        <taxon>Pseudomonadati</taxon>
        <taxon>Pseudomonadota</taxon>
        <taxon>Alphaproteobacteria</taxon>
        <taxon>Caulobacterales</taxon>
        <taxon>Caulobacteraceae</taxon>
        <taxon>Caulobacter</taxon>
    </lineage>
</organism>
<proteinExistence type="predicted"/>
<dbReference type="RefSeq" id="WP_307344933.1">
    <property type="nucleotide sequence ID" value="NZ_JAUSVS010000001.1"/>
</dbReference>